<organism evidence="2 3">
    <name type="scientific">Corallococcus macrosporus</name>
    <dbReference type="NCBI Taxonomy" id="35"/>
    <lineage>
        <taxon>Bacteria</taxon>
        <taxon>Pseudomonadati</taxon>
        <taxon>Myxococcota</taxon>
        <taxon>Myxococcia</taxon>
        <taxon>Myxococcales</taxon>
        <taxon>Cystobacterineae</taxon>
        <taxon>Myxococcaceae</taxon>
        <taxon>Corallococcus</taxon>
    </lineage>
</organism>
<keyword evidence="3" id="KW-1185">Reference proteome</keyword>
<dbReference type="InterPro" id="IPR006224">
    <property type="entry name" value="PsdUridine_synth_RluA-like_CS"/>
</dbReference>
<evidence type="ECO:0000259" key="1">
    <source>
        <dbReference type="Pfam" id="PF00849"/>
    </source>
</evidence>
<gene>
    <name evidence="2" type="ORF">JYK02_03180</name>
</gene>
<dbReference type="RefSeq" id="WP_207048357.1">
    <property type="nucleotide sequence ID" value="NZ_JAFIMU010000002.1"/>
</dbReference>
<dbReference type="PANTHER" id="PTHR21600">
    <property type="entry name" value="MITOCHONDRIAL RNA PSEUDOURIDINE SYNTHASE"/>
    <property type="match status" value="1"/>
</dbReference>
<dbReference type="CDD" id="cd02869">
    <property type="entry name" value="PseudoU_synth_RluA_like"/>
    <property type="match status" value="1"/>
</dbReference>
<feature type="domain" description="Pseudouridine synthase RsuA/RluA-like" evidence="1">
    <location>
        <begin position="99"/>
        <end position="245"/>
    </location>
</feature>
<dbReference type="Gene3D" id="3.30.2350.10">
    <property type="entry name" value="Pseudouridine synthase"/>
    <property type="match status" value="1"/>
</dbReference>
<dbReference type="Proteomes" id="UP000664052">
    <property type="component" value="Unassembled WGS sequence"/>
</dbReference>
<name>A0ABS3D4B4_9BACT</name>
<dbReference type="PANTHER" id="PTHR21600:SF88">
    <property type="entry name" value="RNA PSEUDOURIDINE SYNTHASE 5"/>
    <property type="match status" value="1"/>
</dbReference>
<protein>
    <submittedName>
        <fullName evidence="2">RluA family pseudouridine synthase</fullName>
    </submittedName>
</protein>
<comment type="caution">
    <text evidence="2">The sequence shown here is derived from an EMBL/GenBank/DDBJ whole genome shotgun (WGS) entry which is preliminary data.</text>
</comment>
<dbReference type="InterPro" id="IPR006145">
    <property type="entry name" value="PsdUridine_synth_RsuA/RluA"/>
</dbReference>
<dbReference type="InterPro" id="IPR050188">
    <property type="entry name" value="RluA_PseudoU_synthase"/>
</dbReference>
<sequence length="309" mass="33990">MTSPPDDSGRLNDGYVYRERIGSASVGRTALAHLTDAYRHSTEEEWRARFARGEVRLEGSIATGDEVLRVHQELCWHRPPWREGETPDGFELVYEDASLLAVIKPSGLPTIPSGGFLKNTLLSFVRLRWPEASALHRLGRATSGLVLFSRTHDAAAKLSRNWREGDVEKRYRALSDGVAAQASYDIHTPIGLVPHPLLGSVHGATEKGKPSHSHAEVLERRDGQTLFAVRIHTGRPEQIRIHLASIGHPLTGEPLFASGGLPREREPGLPGEGGYLLHAETLAFTHPLTSERLRLHAPPPAALRMATET</sequence>
<evidence type="ECO:0000313" key="3">
    <source>
        <dbReference type="Proteomes" id="UP000664052"/>
    </source>
</evidence>
<proteinExistence type="predicted"/>
<evidence type="ECO:0000313" key="2">
    <source>
        <dbReference type="EMBL" id="MBN8226506.1"/>
    </source>
</evidence>
<reference evidence="2 3" key="1">
    <citation type="submission" date="2021-02" db="EMBL/GenBank/DDBJ databases">
        <title>De Novo genome assembly of isolated myxobacteria.</title>
        <authorList>
            <person name="Stevens D.C."/>
        </authorList>
    </citation>
    <scope>NUCLEOTIDE SEQUENCE [LARGE SCALE GENOMIC DNA]</scope>
    <source>
        <strain evidence="2 3">ATCC 29039</strain>
    </source>
</reference>
<dbReference type="Pfam" id="PF00849">
    <property type="entry name" value="PseudoU_synth_2"/>
    <property type="match status" value="1"/>
</dbReference>
<accession>A0ABS3D4B4</accession>
<dbReference type="InterPro" id="IPR020103">
    <property type="entry name" value="PsdUridine_synth_cat_dom_sf"/>
</dbReference>
<dbReference type="EMBL" id="JAFIMU010000002">
    <property type="protein sequence ID" value="MBN8226506.1"/>
    <property type="molecule type" value="Genomic_DNA"/>
</dbReference>
<dbReference type="PROSITE" id="PS01129">
    <property type="entry name" value="PSI_RLU"/>
    <property type="match status" value="1"/>
</dbReference>
<dbReference type="SUPFAM" id="SSF55120">
    <property type="entry name" value="Pseudouridine synthase"/>
    <property type="match status" value="1"/>
</dbReference>